<proteinExistence type="predicted"/>
<dbReference type="Pfam" id="PF07969">
    <property type="entry name" value="Amidohydro_3"/>
    <property type="match status" value="1"/>
</dbReference>
<dbReference type="InterPro" id="IPR032466">
    <property type="entry name" value="Metal_Hydrolase"/>
</dbReference>
<evidence type="ECO:0000259" key="1">
    <source>
        <dbReference type="Pfam" id="PF07969"/>
    </source>
</evidence>
<dbReference type="GO" id="GO:0019700">
    <property type="term" value="P:organic phosphonate catabolic process"/>
    <property type="evidence" value="ECO:0007669"/>
    <property type="project" value="InterPro"/>
</dbReference>
<dbReference type="Proteomes" id="UP000192455">
    <property type="component" value="Unassembled WGS sequence"/>
</dbReference>
<name>A0A1R3WJT3_9RHOB</name>
<dbReference type="Gene3D" id="3.20.20.140">
    <property type="entry name" value="Metal-dependent hydrolases"/>
    <property type="match status" value="1"/>
</dbReference>
<dbReference type="GO" id="GO:0016810">
    <property type="term" value="F:hydrolase activity, acting on carbon-nitrogen (but not peptide) bonds"/>
    <property type="evidence" value="ECO:0007669"/>
    <property type="project" value="InterPro"/>
</dbReference>
<dbReference type="PIRSF" id="PIRSF038971">
    <property type="entry name" value="PhnM"/>
    <property type="match status" value="1"/>
</dbReference>
<gene>
    <name evidence="2" type="ORF">SAMN05421849_0950</name>
</gene>
<dbReference type="AlphaFoldDB" id="A0A1R3WJT3"/>
<organism evidence="2 3">
    <name type="scientific">Pontibaca methylaminivorans</name>
    <dbReference type="NCBI Taxonomy" id="515897"/>
    <lineage>
        <taxon>Bacteria</taxon>
        <taxon>Pseudomonadati</taxon>
        <taxon>Pseudomonadota</taxon>
        <taxon>Alphaproteobacteria</taxon>
        <taxon>Rhodobacterales</taxon>
        <taxon>Roseobacteraceae</taxon>
        <taxon>Pontibaca</taxon>
    </lineage>
</organism>
<reference evidence="2 3" key="1">
    <citation type="submission" date="2017-01" db="EMBL/GenBank/DDBJ databases">
        <authorList>
            <person name="Mah S.A."/>
            <person name="Swanson W.J."/>
            <person name="Moy G.W."/>
            <person name="Vacquier V.D."/>
        </authorList>
    </citation>
    <scope>NUCLEOTIDE SEQUENCE [LARGE SCALE GENOMIC DNA]</scope>
    <source>
        <strain evidence="2 3">DSM 21219</strain>
    </source>
</reference>
<feature type="domain" description="Amidohydrolase 3" evidence="1">
    <location>
        <begin position="92"/>
        <end position="383"/>
    </location>
</feature>
<dbReference type="InterPro" id="IPR051781">
    <property type="entry name" value="Metallo-dep_Hydrolase"/>
</dbReference>
<dbReference type="EMBL" id="FTPS01000001">
    <property type="protein sequence ID" value="SIT78370.1"/>
    <property type="molecule type" value="Genomic_DNA"/>
</dbReference>
<dbReference type="PANTHER" id="PTHR43135">
    <property type="entry name" value="ALPHA-D-RIBOSE 1-METHYLPHOSPHONATE 5-TRIPHOSPHATE DIPHOSPHATASE"/>
    <property type="match status" value="1"/>
</dbReference>
<keyword evidence="3" id="KW-1185">Reference proteome</keyword>
<dbReference type="PANTHER" id="PTHR43135:SF3">
    <property type="entry name" value="ALPHA-D-RIBOSE 1-METHYLPHOSPHONATE 5-TRIPHOSPHATE DIPHOSPHATASE"/>
    <property type="match status" value="1"/>
</dbReference>
<dbReference type="NCBIfam" id="NF011987">
    <property type="entry name" value="PRK15446.2-3"/>
    <property type="match status" value="1"/>
</dbReference>
<dbReference type="InterPro" id="IPR011059">
    <property type="entry name" value="Metal-dep_hydrolase_composite"/>
</dbReference>
<dbReference type="InterPro" id="IPR012696">
    <property type="entry name" value="PhnM"/>
</dbReference>
<protein>
    <submittedName>
        <fullName evidence="2">Alpha-D-ribose 1-methylphosphonate 5-triphosphate diphosphatase</fullName>
    </submittedName>
</protein>
<accession>A0A1R3WJT3</accession>
<evidence type="ECO:0000313" key="2">
    <source>
        <dbReference type="EMBL" id="SIT78370.1"/>
    </source>
</evidence>
<dbReference type="InterPro" id="IPR013108">
    <property type="entry name" value="Amidohydro_3"/>
</dbReference>
<evidence type="ECO:0000313" key="3">
    <source>
        <dbReference type="Proteomes" id="UP000192455"/>
    </source>
</evidence>
<dbReference type="STRING" id="515897.SAMN05421849_0950"/>
<dbReference type="SUPFAM" id="SSF51338">
    <property type="entry name" value="Composite domain of metallo-dependent hydrolases"/>
    <property type="match status" value="1"/>
</dbReference>
<dbReference type="SUPFAM" id="SSF51556">
    <property type="entry name" value="Metallo-dependent hydrolases"/>
    <property type="match status" value="1"/>
</dbReference>
<dbReference type="RefSeq" id="WP_234967704.1">
    <property type="nucleotide sequence ID" value="NZ_FTPS01000001.1"/>
</dbReference>
<sequence>MQNPFSGARPVSALALDLEGAEVLRPGGGLQRGRMSIADGVIQSERAGRRVDLSGYLILPGIVDLHGDGFERHVAPRRGAMNDPRAGIVATEAELAANGITTAVLAQFHSWEGGLRSPEFAATILRAIHEARPRLATDLIPQLRFETHMLDDFERLPDLLAGFGVRYLVFNDHLPHARLADGRRPARLAGQALKAGRNPERHLALMQALHARRAEVPDALDRLTARLVAQGVRMGSHDDADAATREQWRRRGVRIAEFPETRHAAEAARTGGDSIVLGAPNVVRGASHEGNVSARDLVAAGLCDALASDYHYPSPRRAALLLADLGLCGLEQAWSLVSAGPARVLGLGDRGSLEPGKRADLLVLDRETRRVAAVMAGGVLTYLSGPVGARFFAGA</sequence>